<accession>A0A5I0BKE7</accession>
<evidence type="ECO:0000313" key="1">
    <source>
        <dbReference type="EMBL" id="ECE8853357.1"/>
    </source>
</evidence>
<protein>
    <submittedName>
        <fullName evidence="1">Uncharacterized protein</fullName>
    </submittedName>
</protein>
<organism evidence="1">
    <name type="scientific">Salmonella enterica subsp. enterica serovar Koketime</name>
    <dbReference type="NCBI Taxonomy" id="2564632"/>
    <lineage>
        <taxon>Bacteria</taxon>
        <taxon>Pseudomonadati</taxon>
        <taxon>Pseudomonadota</taxon>
        <taxon>Gammaproteobacteria</taxon>
        <taxon>Enterobacterales</taxon>
        <taxon>Enterobacteriaceae</taxon>
        <taxon>Salmonella</taxon>
    </lineage>
</organism>
<reference evidence="1" key="1">
    <citation type="submission" date="2019-02" db="EMBL/GenBank/DDBJ databases">
        <authorList>
            <person name="Ashton P.M."/>
            <person name="Dallman T."/>
            <person name="Nair S."/>
            <person name="De Pinna E."/>
            <person name="Peters T."/>
            <person name="Grant K."/>
        </authorList>
    </citation>
    <scope>NUCLEOTIDE SEQUENCE</scope>
    <source>
        <strain evidence="1">446642</strain>
    </source>
</reference>
<sequence length="64" mass="7280">MFHQSNHLTFIVHKNQQVVFRKNNVLDKRSARHADRQKHNGLTSCQPVGLPCPDAYGTLIVILS</sequence>
<dbReference type="AlphaFoldDB" id="A0A5I0BKE7"/>
<name>A0A5I0BKE7_SALET</name>
<dbReference type="EMBL" id="AAIJKB010000002">
    <property type="protein sequence ID" value="ECE8853357.1"/>
    <property type="molecule type" value="Genomic_DNA"/>
</dbReference>
<gene>
    <name evidence="1" type="ORF">EWG69_03960</name>
</gene>
<proteinExistence type="predicted"/>
<comment type="caution">
    <text evidence="1">The sequence shown here is derived from an EMBL/GenBank/DDBJ whole genome shotgun (WGS) entry which is preliminary data.</text>
</comment>